<evidence type="ECO:0000256" key="5">
    <source>
        <dbReference type="ARBA" id="ARBA00023117"/>
    </source>
</evidence>
<evidence type="ECO:0000256" key="6">
    <source>
        <dbReference type="ARBA" id="ARBA00023125"/>
    </source>
</evidence>
<feature type="compositionally biased region" description="Low complexity" evidence="8">
    <location>
        <begin position="551"/>
        <end position="564"/>
    </location>
</feature>
<dbReference type="SMART" id="SM00542">
    <property type="entry name" value="FYRC"/>
    <property type="match status" value="1"/>
</dbReference>
<dbReference type="CDD" id="cd19170">
    <property type="entry name" value="SET_KMT2A_2B"/>
    <property type="match status" value="1"/>
</dbReference>
<protein>
    <submittedName>
        <fullName evidence="11">Uncharacterized protein</fullName>
    </submittedName>
</protein>
<feature type="region of interest" description="Disordered" evidence="8">
    <location>
        <begin position="1043"/>
        <end position="1081"/>
    </location>
</feature>
<feature type="compositionally biased region" description="Basic residues" evidence="8">
    <location>
        <begin position="1058"/>
        <end position="1068"/>
    </location>
</feature>
<feature type="region of interest" description="Disordered" evidence="8">
    <location>
        <begin position="1786"/>
        <end position="1819"/>
    </location>
</feature>
<feature type="compositionally biased region" description="Basic and acidic residues" evidence="8">
    <location>
        <begin position="1170"/>
        <end position="1184"/>
    </location>
</feature>
<dbReference type="InterPro" id="IPR001214">
    <property type="entry name" value="SET_dom"/>
</dbReference>
<keyword evidence="2" id="KW-0808">Transferase</keyword>
<feature type="region of interest" description="Disordered" evidence="8">
    <location>
        <begin position="103"/>
        <end position="139"/>
    </location>
</feature>
<dbReference type="InterPro" id="IPR003889">
    <property type="entry name" value="FYrich_C"/>
</dbReference>
<keyword evidence="12" id="KW-1185">Reference proteome</keyword>
<feature type="compositionally biased region" description="Polar residues" evidence="8">
    <location>
        <begin position="899"/>
        <end position="910"/>
    </location>
</feature>
<feature type="compositionally biased region" description="Acidic residues" evidence="8">
    <location>
        <begin position="832"/>
        <end position="842"/>
    </location>
</feature>
<dbReference type="Gene3D" id="3.30.160.360">
    <property type="match status" value="1"/>
</dbReference>
<feature type="region of interest" description="Disordered" evidence="8">
    <location>
        <begin position="791"/>
        <end position="916"/>
    </location>
</feature>
<evidence type="ECO:0000256" key="7">
    <source>
        <dbReference type="ARBA" id="ARBA00023163"/>
    </source>
</evidence>
<name>A0A9D3Y606_DREPO</name>
<feature type="compositionally biased region" description="Basic and acidic residues" evidence="8">
    <location>
        <begin position="860"/>
        <end position="871"/>
    </location>
</feature>
<evidence type="ECO:0000259" key="9">
    <source>
        <dbReference type="PROSITE" id="PS50280"/>
    </source>
</evidence>
<dbReference type="FunFam" id="2.170.270.10:FF:000004">
    <property type="entry name" value="Histone-lysine N-methyltransferase"/>
    <property type="match status" value="1"/>
</dbReference>
<feature type="compositionally biased region" description="Basic and acidic residues" evidence="8">
    <location>
        <begin position="1144"/>
        <end position="1153"/>
    </location>
</feature>
<proteinExistence type="predicted"/>
<feature type="compositionally biased region" description="Polar residues" evidence="8">
    <location>
        <begin position="847"/>
        <end position="857"/>
    </location>
</feature>
<evidence type="ECO:0000256" key="3">
    <source>
        <dbReference type="ARBA" id="ARBA00022691"/>
    </source>
</evidence>
<dbReference type="GO" id="GO:0042800">
    <property type="term" value="F:histone H3K4 methyltransferase activity"/>
    <property type="evidence" value="ECO:0007669"/>
    <property type="project" value="UniProtKB-ARBA"/>
</dbReference>
<feature type="compositionally biased region" description="Basic and acidic residues" evidence="8">
    <location>
        <begin position="936"/>
        <end position="978"/>
    </location>
</feature>
<feature type="compositionally biased region" description="Basic and acidic residues" evidence="8">
    <location>
        <begin position="889"/>
        <end position="898"/>
    </location>
</feature>
<feature type="domain" description="SET" evidence="9">
    <location>
        <begin position="2024"/>
        <end position="2140"/>
    </location>
</feature>
<feature type="region of interest" description="Disordered" evidence="8">
    <location>
        <begin position="1000"/>
        <end position="1029"/>
    </location>
</feature>
<keyword evidence="4" id="KW-0805">Transcription regulation</keyword>
<keyword evidence="7" id="KW-0804">Transcription</keyword>
<dbReference type="SMART" id="SM00384">
    <property type="entry name" value="AT_hook"/>
    <property type="match status" value="2"/>
</dbReference>
<feature type="compositionally biased region" description="Polar residues" evidence="8">
    <location>
        <begin position="1002"/>
        <end position="1012"/>
    </location>
</feature>
<gene>
    <name evidence="11" type="ORF">DPMN_194360</name>
</gene>
<dbReference type="EMBL" id="JAIWYP010000022">
    <property type="protein sequence ID" value="KAH3692518.1"/>
    <property type="molecule type" value="Genomic_DNA"/>
</dbReference>
<reference evidence="11" key="2">
    <citation type="submission" date="2020-11" db="EMBL/GenBank/DDBJ databases">
        <authorList>
            <person name="McCartney M.A."/>
            <person name="Auch B."/>
            <person name="Kono T."/>
            <person name="Mallez S."/>
            <person name="Becker A."/>
            <person name="Gohl D.M."/>
            <person name="Silverstein K.A.T."/>
            <person name="Koren S."/>
            <person name="Bechman K.B."/>
            <person name="Herman A."/>
            <person name="Abrahante J.E."/>
            <person name="Garbe J."/>
        </authorList>
    </citation>
    <scope>NUCLEOTIDE SEQUENCE</scope>
    <source>
        <strain evidence="11">Duluth1</strain>
        <tissue evidence="11">Whole animal</tissue>
    </source>
</reference>
<feature type="region of interest" description="Disordered" evidence="8">
    <location>
        <begin position="548"/>
        <end position="568"/>
    </location>
</feature>
<keyword evidence="6" id="KW-0238">DNA-binding</keyword>
<dbReference type="Gene3D" id="2.170.270.10">
    <property type="entry name" value="SET domain"/>
    <property type="match status" value="1"/>
</dbReference>
<dbReference type="PROSITE" id="PS51543">
    <property type="entry name" value="FYRC"/>
    <property type="match status" value="1"/>
</dbReference>
<dbReference type="Pfam" id="PF00856">
    <property type="entry name" value="SET"/>
    <property type="match status" value="1"/>
</dbReference>
<dbReference type="SMART" id="SM00317">
    <property type="entry name" value="SET"/>
    <property type="match status" value="1"/>
</dbReference>
<feature type="region of interest" description="Disordered" evidence="8">
    <location>
        <begin position="198"/>
        <end position="246"/>
    </location>
</feature>
<feature type="compositionally biased region" description="Acidic residues" evidence="8">
    <location>
        <begin position="792"/>
        <end position="801"/>
    </location>
</feature>
<dbReference type="PANTHER" id="PTHR45838:SF9">
    <property type="entry name" value="LEUKEMIA PROTEIN, MLL, PUTATIVE-RELATED"/>
    <property type="match status" value="1"/>
</dbReference>
<dbReference type="SUPFAM" id="SSF82199">
    <property type="entry name" value="SET domain"/>
    <property type="match status" value="1"/>
</dbReference>
<keyword evidence="5" id="KW-0103">Bromodomain</keyword>
<comment type="caution">
    <text evidence="11">The sequence shown here is derived from an EMBL/GenBank/DDBJ whole genome shotgun (WGS) entry which is preliminary data.</text>
</comment>
<dbReference type="InterPro" id="IPR003616">
    <property type="entry name" value="Post-SET_dom"/>
</dbReference>
<dbReference type="GO" id="GO:0003677">
    <property type="term" value="F:DNA binding"/>
    <property type="evidence" value="ECO:0007669"/>
    <property type="project" value="UniProtKB-KW"/>
</dbReference>
<dbReference type="InterPro" id="IPR017956">
    <property type="entry name" value="AT_hook_DNA-bd_motif"/>
</dbReference>
<accession>A0A9D3Y606</accession>
<dbReference type="GO" id="GO:0005634">
    <property type="term" value="C:nucleus"/>
    <property type="evidence" value="ECO:0007669"/>
    <property type="project" value="InterPro"/>
</dbReference>
<reference evidence="11" key="1">
    <citation type="journal article" date="2019" name="bioRxiv">
        <title>The Genome of the Zebra Mussel, Dreissena polymorpha: A Resource for Invasive Species Research.</title>
        <authorList>
            <person name="McCartney M.A."/>
            <person name="Auch B."/>
            <person name="Kono T."/>
            <person name="Mallez S."/>
            <person name="Zhang Y."/>
            <person name="Obille A."/>
            <person name="Becker A."/>
            <person name="Abrahante J.E."/>
            <person name="Garbe J."/>
            <person name="Badalamenti J.P."/>
            <person name="Herman A."/>
            <person name="Mangelson H."/>
            <person name="Liachko I."/>
            <person name="Sullivan S."/>
            <person name="Sone E.D."/>
            <person name="Koren S."/>
            <person name="Silverstein K.A.T."/>
            <person name="Beckman K.B."/>
            <person name="Gohl D.M."/>
        </authorList>
    </citation>
    <scope>NUCLEOTIDE SEQUENCE</scope>
    <source>
        <strain evidence="11">Duluth1</strain>
        <tissue evidence="11">Whole animal</tissue>
    </source>
</reference>
<evidence type="ECO:0000256" key="4">
    <source>
        <dbReference type="ARBA" id="ARBA00023015"/>
    </source>
</evidence>
<keyword evidence="1" id="KW-0489">Methyltransferase</keyword>
<dbReference type="PANTHER" id="PTHR45838">
    <property type="entry name" value="HISTONE-LYSINE-N-METHYLTRANSFERASE 2 KMT2 FAMILY MEMBER"/>
    <property type="match status" value="1"/>
</dbReference>
<evidence type="ECO:0000256" key="8">
    <source>
        <dbReference type="SAM" id="MobiDB-lite"/>
    </source>
</evidence>
<sequence>MTHPDFVPLESLDLSSLGINLHQSLSRRKASIIELDESEDPFVDVSRLTEGTVSDPSGTLSAEESLNFTCDTTWNNTAQSNVQGCNISQFSNIVPSTDTLKQRRASIGGLQSRSSPQTDPDKLSVSWPRSNSHKCTEHKHAPNLSFLSPKTLKLLNIKDPSLYQPPVNNNADVSSQGHEKSAVDDLCLIKIADRLNNAAARSSKRTANGRDSRSPSIERIVPPSVSQPFSPIASGRFSKAQSVDRNSPTTAFTSKLMDLPNAPFSPKFAMFPRTRSASMDNKSTCDTIVKGPSILEPLNDNNIRCLTRERSVSDPVSPTPKPVGFSSPVAGKSNSVTIMESKNAGQSLENIQNKSMDFSVKSCSEINGSSCLGVDSKSSDTNFDSYAEDDVLEVKLNNLADASEASEMFTSTVSVVSENPVDEAEYSETIVVMTESGESLSEEDALKIAEELINKGLSNIVEQTDQDIQYGDNRSGCDDLDIDETSEKDTKVFDGELSRKTSSPFIPEMAASYNPLTDKHPGVIQERNLLGRETIQRKLLPVSITQTVRNSSSSSLESGPDSLSNNTLELNAPDEETKVVFSIGGNEEEQHLSTIVDDSDDDVEVLVVDPVSDSDSDVLDITDSILGISTHGNSTAVILAEDESNTFTVPNNNADKSELDIVSGIRKHENTFEKSMGISDITGLQNNDEVDGDKNVRMEGNVEVTEISKLENKQTINSSCPKAVRGSENEQVANTELPVLDPIAKKIKEESIAKSCPEEKGPFKCNNCKREYRTESSYQVHVENCNFCVSSSDDDDDEEESENGHEVNTKKTNGRVTRSNRRNSKQIKTTLDEDPQTVEETIENPKSRTSLRQSTVCQRVAHEVEEQRVKQESNAPKRRGRPSLNKNFSSHERSKDADQSSLSESDMNYTSKEKIMNTRRSAKVIAEEANDSVKTNNEKEGGQCMVKTERDRKVKDKAVDRRMTRSKSQESHSLESEQIKVECESEHVVLANLVNRKRHLSKNSTESGTSNIDIEVHSPQTKRRTVKELSACDSEDVLNTLEESSKELAVNDSIGERPKKRGRPKKHTSANPKNADGQADVKCNVDAKMDDVGSSEFVRVNNTSSEINTQAISTFSGMENDTDNKGETIIESDISFSKSTDSNGSKKDLKVSEKSQSGTGDGKHTCNSGCEHESETEELRTKDSDSDDAMQISDTDKIPVQPDQEMNHVAQTDARNTSFEANTDLTSVSPNPREMKTISPSNQSLPAAVLKLLKEGHKVVIRNPKLNKNFLWQKTENGYIGKPFDKELPLQSNIKTNNSGTSSKETGLTGPATDVSKAADVNKQVPSFLGQNMSSPKQMGLTNQQQASNNQLMNNITFSTLNQSDVKTQAKFVVENIQKLIEQNRQAKVASTTSNTVPVFVRGDSSTPIMAAEYIGGILISPSKANYILDDIKNTIQCTAPIADQTIQNTLQFQQQFGSPPLNNIQQSPPSYSILSPLQQQYPIMSQHFNGALDFQGSGFPTYSTGLTNIQTGFASVQPGLFQTGLNTIAVSNVQIFNQCGMQTQNSTLQAAISPIPVLNMGYISVPISSISTQQVINQPSPVLNQSNAFRPGHVPFSFATVVNSGNGQMTPYMSSADQSLSTVTTVTNASLLPTVLQNIMSKPFSASPISTVSLSQHTNLPQSVSSHSSVHGNLHSYNRTQSGSVKMYDKIKSLLSKRRSLSTRKTYTSKELKRKSFVNVAKVLDSNGTPVITVKDHNTAIDTPVATTLSASNQRMSWPNKLEMLKLKRKYVDQNLLKSPTRLKRKYKKRKKMAESTLPDGNSRISAPHYGSKPTVMHSQKESTTLPVAAMEEEVRDVPLSVLEDERSPDYAGVEGHNLGHLEFEIASDDGFTCRADTMDGAWKQVTEKLQDARTASRQKHLSYAGLSGVQMFGLSHPQVVYLVEQMHGASYCRRYAFKYHKHELVEREIELLNPTGCIRTEPFSGRNPWDMFSFLMSRYRQMPSLDAHGLDEEMALKSARRATSMDLPMAMRFRKLKEFSKECVGVYRSKIHGRGLFCKRSIDAGEMIIEYAGEVIRNALTDVREKYYESKGIGCYMFRIDEFDVVDATMRGSAARFINHSCEPNCYSKVITVDNRKHIVIFAMRKILRGEELTYDYKFPIEEVKIPCTCGARKCRKYLN</sequence>
<dbReference type="SMART" id="SM00508">
    <property type="entry name" value="PostSET"/>
    <property type="match status" value="1"/>
</dbReference>
<dbReference type="InterPro" id="IPR046341">
    <property type="entry name" value="SET_dom_sf"/>
</dbReference>
<evidence type="ECO:0000313" key="11">
    <source>
        <dbReference type="EMBL" id="KAH3692518.1"/>
    </source>
</evidence>
<feature type="region of interest" description="Disordered" evidence="8">
    <location>
        <begin position="1293"/>
        <end position="1313"/>
    </location>
</feature>
<evidence type="ECO:0000259" key="10">
    <source>
        <dbReference type="PROSITE" id="PS50868"/>
    </source>
</evidence>
<feature type="compositionally biased region" description="Polar residues" evidence="8">
    <location>
        <begin position="109"/>
        <end position="118"/>
    </location>
</feature>
<feature type="region of interest" description="Disordered" evidence="8">
    <location>
        <begin position="1135"/>
        <end position="1191"/>
    </location>
</feature>
<dbReference type="InterPro" id="IPR047219">
    <property type="entry name" value="KMT2A_2B_SET"/>
</dbReference>
<feature type="domain" description="Post-SET" evidence="10">
    <location>
        <begin position="2146"/>
        <end position="2162"/>
    </location>
</feature>
<evidence type="ECO:0000313" key="12">
    <source>
        <dbReference type="Proteomes" id="UP000828390"/>
    </source>
</evidence>
<dbReference type="Pfam" id="PF05965">
    <property type="entry name" value="FYRC"/>
    <property type="match status" value="1"/>
</dbReference>
<evidence type="ECO:0000256" key="1">
    <source>
        <dbReference type="ARBA" id="ARBA00022603"/>
    </source>
</evidence>
<dbReference type="Proteomes" id="UP000828390">
    <property type="component" value="Unassembled WGS sequence"/>
</dbReference>
<dbReference type="PROSITE" id="PS50868">
    <property type="entry name" value="POST_SET"/>
    <property type="match status" value="1"/>
</dbReference>
<dbReference type="PROSITE" id="PS50280">
    <property type="entry name" value="SET"/>
    <property type="match status" value="1"/>
</dbReference>
<feature type="compositionally biased region" description="Polar residues" evidence="8">
    <location>
        <begin position="1293"/>
        <end position="1306"/>
    </location>
</feature>
<organism evidence="11 12">
    <name type="scientific">Dreissena polymorpha</name>
    <name type="common">Zebra mussel</name>
    <name type="synonym">Mytilus polymorpha</name>
    <dbReference type="NCBI Taxonomy" id="45954"/>
    <lineage>
        <taxon>Eukaryota</taxon>
        <taxon>Metazoa</taxon>
        <taxon>Spiralia</taxon>
        <taxon>Lophotrochozoa</taxon>
        <taxon>Mollusca</taxon>
        <taxon>Bivalvia</taxon>
        <taxon>Autobranchia</taxon>
        <taxon>Heteroconchia</taxon>
        <taxon>Euheterodonta</taxon>
        <taxon>Imparidentia</taxon>
        <taxon>Neoheterodontei</taxon>
        <taxon>Myida</taxon>
        <taxon>Dreissenoidea</taxon>
        <taxon>Dreissenidae</taxon>
        <taxon>Dreissena</taxon>
    </lineage>
</organism>
<evidence type="ECO:0000256" key="2">
    <source>
        <dbReference type="ARBA" id="ARBA00022679"/>
    </source>
</evidence>
<dbReference type="GO" id="GO:0032259">
    <property type="term" value="P:methylation"/>
    <property type="evidence" value="ECO:0007669"/>
    <property type="project" value="UniProtKB-KW"/>
</dbReference>
<keyword evidence="3" id="KW-0949">S-adenosyl-L-methionine</keyword>
<feature type="region of interest" description="Disordered" evidence="8">
    <location>
        <begin position="930"/>
        <end position="978"/>
    </location>
</feature>